<comment type="catalytic activity">
    <reaction evidence="1">
        <text>a CDP-1,2-diacyl-sn-glycerol + L-serine = a 1,2-diacyl-sn-glycero-3-phospho-L-serine + CMP + H(+)</text>
        <dbReference type="Rhea" id="RHEA:16913"/>
        <dbReference type="ChEBI" id="CHEBI:15378"/>
        <dbReference type="ChEBI" id="CHEBI:33384"/>
        <dbReference type="ChEBI" id="CHEBI:57262"/>
        <dbReference type="ChEBI" id="CHEBI:58332"/>
        <dbReference type="ChEBI" id="CHEBI:60377"/>
        <dbReference type="EC" id="2.7.8.8"/>
    </reaction>
</comment>
<feature type="transmembrane region" description="Helical" evidence="17">
    <location>
        <begin position="249"/>
        <end position="266"/>
    </location>
</feature>
<feature type="transmembrane region" description="Helical" evidence="17">
    <location>
        <begin position="165"/>
        <end position="185"/>
    </location>
</feature>
<dbReference type="InterPro" id="IPR050324">
    <property type="entry name" value="CDP-alcohol_PTase-I"/>
</dbReference>
<dbReference type="EMBL" id="JBHRUH010000001">
    <property type="protein sequence ID" value="MFC3290543.1"/>
    <property type="molecule type" value="Genomic_DNA"/>
</dbReference>
<evidence type="ECO:0000256" key="10">
    <source>
        <dbReference type="ARBA" id="ARBA00023098"/>
    </source>
</evidence>
<dbReference type="InterPro" id="IPR000462">
    <property type="entry name" value="CDP-OH_P_trans"/>
</dbReference>
<evidence type="ECO:0000256" key="1">
    <source>
        <dbReference type="ARBA" id="ARBA00000287"/>
    </source>
</evidence>
<evidence type="ECO:0000256" key="2">
    <source>
        <dbReference type="ARBA" id="ARBA00004127"/>
    </source>
</evidence>
<keyword evidence="6" id="KW-0444">Lipid biosynthesis</keyword>
<keyword evidence="12" id="KW-0594">Phospholipid biosynthesis</keyword>
<proteinExistence type="inferred from homology"/>
<name>A0ABV7LV82_9GAMM</name>
<keyword evidence="7 15" id="KW-0808">Transferase</keyword>
<dbReference type="EC" id="2.7.8.8" evidence="4"/>
<dbReference type="Gene3D" id="1.20.120.1760">
    <property type="match status" value="1"/>
</dbReference>
<evidence type="ECO:0000256" key="5">
    <source>
        <dbReference type="ARBA" id="ARBA00017171"/>
    </source>
</evidence>
<keyword evidence="8 17" id="KW-0812">Transmembrane</keyword>
<evidence type="ECO:0000256" key="3">
    <source>
        <dbReference type="ARBA" id="ARBA00010441"/>
    </source>
</evidence>
<evidence type="ECO:0000256" key="12">
    <source>
        <dbReference type="ARBA" id="ARBA00023209"/>
    </source>
</evidence>
<dbReference type="GO" id="GO:0003882">
    <property type="term" value="F:CDP-diacylglycerol-serine O-phosphatidyltransferase activity"/>
    <property type="evidence" value="ECO:0007669"/>
    <property type="project" value="UniProtKB-EC"/>
</dbReference>
<feature type="transmembrane region" description="Helical" evidence="17">
    <location>
        <begin position="46"/>
        <end position="67"/>
    </location>
</feature>
<dbReference type="RefSeq" id="WP_019020236.1">
    <property type="nucleotide sequence ID" value="NZ_BMXD01000012.1"/>
</dbReference>
<comment type="caution">
    <text evidence="18">The sequence shown here is derived from an EMBL/GenBank/DDBJ whole genome shotgun (WGS) entry which is preliminary data.</text>
</comment>
<dbReference type="PROSITE" id="PS00379">
    <property type="entry name" value="CDP_ALCOHOL_P_TRANSF"/>
    <property type="match status" value="1"/>
</dbReference>
<evidence type="ECO:0000256" key="9">
    <source>
        <dbReference type="ARBA" id="ARBA00022989"/>
    </source>
</evidence>
<comment type="subcellular location">
    <subcellularLocation>
        <location evidence="2">Endomembrane system</location>
        <topology evidence="2">Multi-pass membrane protein</topology>
    </subcellularLocation>
</comment>
<gene>
    <name evidence="18" type="primary">pssA</name>
    <name evidence="18" type="ORF">ACFOEI_00465</name>
</gene>
<dbReference type="InterPro" id="IPR004533">
    <property type="entry name" value="CDP-diaglyc--ser_O-PTrfase"/>
</dbReference>
<feature type="region of interest" description="Disordered" evidence="16">
    <location>
        <begin position="1"/>
        <end position="21"/>
    </location>
</feature>
<evidence type="ECO:0000256" key="16">
    <source>
        <dbReference type="SAM" id="MobiDB-lite"/>
    </source>
</evidence>
<evidence type="ECO:0000256" key="6">
    <source>
        <dbReference type="ARBA" id="ARBA00022516"/>
    </source>
</evidence>
<feature type="transmembrane region" description="Helical" evidence="17">
    <location>
        <begin position="226"/>
        <end position="243"/>
    </location>
</feature>
<feature type="compositionally biased region" description="Basic and acidic residues" evidence="16">
    <location>
        <begin position="1"/>
        <end position="12"/>
    </location>
</feature>
<feature type="transmembrane region" description="Helical" evidence="17">
    <location>
        <begin position="197"/>
        <end position="214"/>
    </location>
</feature>
<evidence type="ECO:0000256" key="11">
    <source>
        <dbReference type="ARBA" id="ARBA00023136"/>
    </source>
</evidence>
<evidence type="ECO:0000256" key="8">
    <source>
        <dbReference type="ARBA" id="ARBA00022692"/>
    </source>
</evidence>
<evidence type="ECO:0000313" key="18">
    <source>
        <dbReference type="EMBL" id="MFC3290543.1"/>
    </source>
</evidence>
<evidence type="ECO:0000256" key="4">
    <source>
        <dbReference type="ARBA" id="ARBA00013174"/>
    </source>
</evidence>
<evidence type="ECO:0000256" key="7">
    <source>
        <dbReference type="ARBA" id="ARBA00022679"/>
    </source>
</evidence>
<protein>
    <recommendedName>
        <fullName evidence="5">CDP-diacylglycerol--serine O-phosphatidyltransferase</fullName>
        <ecNumber evidence="4">2.7.8.8</ecNumber>
    </recommendedName>
    <alternativeName>
        <fullName evidence="14">Phosphatidylserine synthase</fullName>
    </alternativeName>
</protein>
<sequence length="287" mass="30966">MTQDSKHPESDSSTHQFSSEFSEFARETDVVEETVENGKKVRRRGIYLLPNLFTTSALFSGFFAVVAAINGDFTAAAVAIFVSMVLDGLDGRVARMTNTQSAFGAEYDSLADMLSFGVAPALVAFTWILQDVGKVGWIAAFVYVACAALRLARFNVQIGSTDKKWFIGLPSPSAAALVAGCVWVFHSFDAEAFPFKLLMTLVVAATGVLMVSNIRYYSFKEIDLKGPVPFVALLAIVLGFVVISLEPSVMLLILFGCYVVSGPAMATMRKLKGQPAPDQATTEKPGE</sequence>
<reference evidence="19" key="1">
    <citation type="journal article" date="2019" name="Int. J. Syst. Evol. Microbiol.">
        <title>The Global Catalogue of Microorganisms (GCM) 10K type strain sequencing project: providing services to taxonomists for standard genome sequencing and annotation.</title>
        <authorList>
            <consortium name="The Broad Institute Genomics Platform"/>
            <consortium name="The Broad Institute Genome Sequencing Center for Infectious Disease"/>
            <person name="Wu L."/>
            <person name="Ma J."/>
        </authorList>
    </citation>
    <scope>NUCLEOTIDE SEQUENCE [LARGE SCALE GENOMIC DNA]</scope>
    <source>
        <strain evidence="19">KCTC 12847</strain>
    </source>
</reference>
<evidence type="ECO:0000256" key="14">
    <source>
        <dbReference type="ARBA" id="ARBA00032361"/>
    </source>
</evidence>
<dbReference type="NCBIfam" id="TIGR00473">
    <property type="entry name" value="pssA"/>
    <property type="match status" value="1"/>
</dbReference>
<evidence type="ECO:0000256" key="13">
    <source>
        <dbReference type="ARBA" id="ARBA00023264"/>
    </source>
</evidence>
<dbReference type="InterPro" id="IPR043130">
    <property type="entry name" value="CDP-OH_PTrfase_TM_dom"/>
</dbReference>
<dbReference type="InterPro" id="IPR048254">
    <property type="entry name" value="CDP_ALCOHOL_P_TRANSF_CS"/>
</dbReference>
<feature type="transmembrane region" description="Helical" evidence="17">
    <location>
        <begin position="73"/>
        <end position="89"/>
    </location>
</feature>
<keyword evidence="19" id="KW-1185">Reference proteome</keyword>
<keyword evidence="9 17" id="KW-1133">Transmembrane helix</keyword>
<comment type="similarity">
    <text evidence="3 15">Belongs to the CDP-alcohol phosphatidyltransferase class-I family.</text>
</comment>
<feature type="transmembrane region" description="Helical" evidence="17">
    <location>
        <begin position="135"/>
        <end position="153"/>
    </location>
</feature>
<keyword evidence="13" id="KW-1208">Phospholipid metabolism</keyword>
<evidence type="ECO:0000256" key="15">
    <source>
        <dbReference type="RuleBase" id="RU003750"/>
    </source>
</evidence>
<feature type="transmembrane region" description="Helical" evidence="17">
    <location>
        <begin position="110"/>
        <end position="129"/>
    </location>
</feature>
<dbReference type="Pfam" id="PF01066">
    <property type="entry name" value="CDP-OH_P_transf"/>
    <property type="match status" value="1"/>
</dbReference>
<dbReference type="PANTHER" id="PTHR14269">
    <property type="entry name" value="CDP-DIACYLGLYCEROL--GLYCEROL-3-PHOSPHATE 3-PHOSPHATIDYLTRANSFERASE-RELATED"/>
    <property type="match status" value="1"/>
</dbReference>
<dbReference type="PANTHER" id="PTHR14269:SF61">
    <property type="entry name" value="CDP-DIACYLGLYCEROL--SERINE O-PHOSPHATIDYLTRANSFERASE"/>
    <property type="match status" value="1"/>
</dbReference>
<keyword evidence="11 17" id="KW-0472">Membrane</keyword>
<evidence type="ECO:0000313" key="19">
    <source>
        <dbReference type="Proteomes" id="UP001595640"/>
    </source>
</evidence>
<dbReference type="Proteomes" id="UP001595640">
    <property type="component" value="Unassembled WGS sequence"/>
</dbReference>
<keyword evidence="10" id="KW-0443">Lipid metabolism</keyword>
<evidence type="ECO:0000256" key="17">
    <source>
        <dbReference type="SAM" id="Phobius"/>
    </source>
</evidence>
<accession>A0ABV7LV82</accession>
<organism evidence="18 19">
    <name type="scientific">Modicisalibacter luteus</name>
    <dbReference type="NCBI Taxonomy" id="453962"/>
    <lineage>
        <taxon>Bacteria</taxon>
        <taxon>Pseudomonadati</taxon>
        <taxon>Pseudomonadota</taxon>
        <taxon>Gammaproteobacteria</taxon>
        <taxon>Oceanospirillales</taxon>
        <taxon>Halomonadaceae</taxon>
        <taxon>Modicisalibacter</taxon>
    </lineage>
</organism>